<feature type="compositionally biased region" description="Basic and acidic residues" evidence="1">
    <location>
        <begin position="22"/>
        <end position="33"/>
    </location>
</feature>
<proteinExistence type="predicted"/>
<evidence type="ECO:0000313" key="2">
    <source>
        <dbReference type="EMBL" id="KAG0501504.1"/>
    </source>
</evidence>
<feature type="region of interest" description="Disordered" evidence="1">
    <location>
        <begin position="1"/>
        <end position="33"/>
    </location>
</feature>
<protein>
    <submittedName>
        <fullName evidence="2">Uncharacterized protein</fullName>
    </submittedName>
</protein>
<dbReference type="Proteomes" id="UP000639772">
    <property type="component" value="Chromosome 1"/>
</dbReference>
<evidence type="ECO:0000313" key="3">
    <source>
        <dbReference type="Proteomes" id="UP000639772"/>
    </source>
</evidence>
<reference evidence="2 3" key="1">
    <citation type="journal article" date="2020" name="Nat. Food">
        <title>A phased Vanilla planifolia genome enables genetic improvement of flavour and production.</title>
        <authorList>
            <person name="Hasing T."/>
            <person name="Tang H."/>
            <person name="Brym M."/>
            <person name="Khazi F."/>
            <person name="Huang T."/>
            <person name="Chambers A.H."/>
        </authorList>
    </citation>
    <scope>NUCLEOTIDE SEQUENCE [LARGE SCALE GENOMIC DNA]</scope>
    <source>
        <tissue evidence="2">Leaf</tissue>
    </source>
</reference>
<evidence type="ECO:0000256" key="1">
    <source>
        <dbReference type="SAM" id="MobiDB-lite"/>
    </source>
</evidence>
<gene>
    <name evidence="2" type="ORF">HPP92_001576</name>
</gene>
<accession>A0A835VI42</accession>
<organism evidence="2 3">
    <name type="scientific">Vanilla planifolia</name>
    <name type="common">Vanilla</name>
    <dbReference type="NCBI Taxonomy" id="51239"/>
    <lineage>
        <taxon>Eukaryota</taxon>
        <taxon>Viridiplantae</taxon>
        <taxon>Streptophyta</taxon>
        <taxon>Embryophyta</taxon>
        <taxon>Tracheophyta</taxon>
        <taxon>Spermatophyta</taxon>
        <taxon>Magnoliopsida</taxon>
        <taxon>Liliopsida</taxon>
        <taxon>Asparagales</taxon>
        <taxon>Orchidaceae</taxon>
        <taxon>Vanilloideae</taxon>
        <taxon>Vanilleae</taxon>
        <taxon>Vanilla</taxon>
    </lineage>
</organism>
<comment type="caution">
    <text evidence="2">The sequence shown here is derived from an EMBL/GenBank/DDBJ whole genome shotgun (WGS) entry which is preliminary data.</text>
</comment>
<dbReference type="AlphaFoldDB" id="A0A835VI42"/>
<dbReference type="EMBL" id="JADCNM010000001">
    <property type="protein sequence ID" value="KAG0501504.1"/>
    <property type="molecule type" value="Genomic_DNA"/>
</dbReference>
<sequence length="243" mass="25443">MACAKATRSSKKLKNGGSASPIHDRNTAEEGMIESRDKEKVLVLHLSVDFKSGFQEGDNVADFGDCSSIAGTNSANKMNADDYVETMHCGGEAGSVSPPARLALLTHAPKGGGTVVLVDDAEKVKNDDDAGICSVDGTVLAARGVNVPGSHQGAMSMVDAQGNNGVKVSFREALTSNNIASRGGATSFVVPGLVDIKERVAKVKNHLDNGASVMSPEGCLRRRKFHQHDLVGRVYGDSSFPCD</sequence>
<name>A0A835VI42_VANPL</name>